<dbReference type="Proteomes" id="UP000199169">
    <property type="component" value="Unassembled WGS sequence"/>
</dbReference>
<dbReference type="Gene3D" id="3.40.50.300">
    <property type="entry name" value="P-loop containing nucleotide triphosphate hydrolases"/>
    <property type="match status" value="3"/>
</dbReference>
<dbReference type="InterPro" id="IPR027417">
    <property type="entry name" value="P-loop_NTPase"/>
</dbReference>
<gene>
    <name evidence="2" type="ORF">ACCAA_330040</name>
</gene>
<accession>A0A1A8XR65</accession>
<dbReference type="GO" id="GO:0005524">
    <property type="term" value="F:ATP binding"/>
    <property type="evidence" value="ECO:0007669"/>
    <property type="project" value="UniProtKB-KW"/>
</dbReference>
<dbReference type="Pfam" id="PF18766">
    <property type="entry name" value="SWI2_SNF2"/>
    <property type="match status" value="1"/>
</dbReference>
<feature type="domain" description="Helicase ATP-binding" evidence="1">
    <location>
        <begin position="311"/>
        <end position="508"/>
    </location>
</feature>
<dbReference type="RefSeq" id="WP_186407167.1">
    <property type="nucleotide sequence ID" value="NZ_FLQX01000109.1"/>
</dbReference>
<dbReference type="AlphaFoldDB" id="A0A1A8XR65"/>
<dbReference type="Pfam" id="PF22679">
    <property type="entry name" value="T1R_D3-like"/>
    <property type="match status" value="1"/>
</dbReference>
<dbReference type="STRING" id="1860102.ACCAA_330040"/>
<sequence length="1005" mass="112129">MTTDTSEKGLETLIMRHMTGSDGIKVTPGMVAEAPAPYGGTGYFAGSAQDYDREHALDVPQLFAFLRTTQPDAFRKLSIADTGDARNLNRLKFLARLSTEVGRRGVIDVLRKGIDHHPAGHFDLFHATPSEGNAKAAALYAQNRFSLTRQLAYSSDETRRALDLGLFINGLPIITFELKNRLTKQTVEDAVEQYRRDRDPREKLFQFGRCVVHFAVDDSEVRMCTELKGKGSWFLPFNKGYHDGAGNPPNDGLKTDYLWMEILTPAGLTDIVENYAQVVETKDARTGRKKRTQVFPRYHQLGVVRLSLADVRDHGAGRRYLVQHSAGSGKSNSIAWLAHQLIGVKRDGKAIFDSVIVVTDRRLLDAQIQTTIKQFMQVGATVGHAEHSGDLRRFIVQGRKIIVSTVQKFPFILDEIATQGDKTFAILIDEAHSSQGGKTTAAMSRVLANATGDSGEAVDPEDTVNDALEARVAARRMLTNASYFAFTATPKNRTLEMFGEALPPDAEGKVRHRPFHSYTMKQAIEERFILDVLKAYTPVDSYYKLIKKIEDDPLFDKKKAKKKLRRYVESHEHAIRLKAEIMVDHFHEQVLAAGKIGGQARAMVVTSGIAHAIQYYHAFQAYLVERKSPYRAIVAFSGEHESGGGGARVSEESVNGFASGDIAEKIQSDPYRFLICADKFQTGYDEPLMHSMYVDKALAGIKAVQTLTRINRAHPLKHDCFVLDFQNNSEAITFAFQDYYRTTLLADETDPNKLHDLKLALDGAEVYSPAQVQEFVALFLAGADRERLDPLLDACVAVYTDTLDEDQQVDFKGKARAFCRAYDFLAAVMPCSNPEWEKLSILLNLLTAKLPAPQEEDLAHGILETIDMDTYRVEKKAAMKIALADADAEIEPAPTAGGGHQPQPELDRLSEILKTFNDHFGTLFDDADRIVKRILDDIAPKVAANAGYQNAKENTPHTARVAHDQALNKVMQILLKDDTLVYKQFVENESFRRFVGDMVYAITSR</sequence>
<dbReference type="PROSITE" id="PS51192">
    <property type="entry name" value="HELICASE_ATP_BIND_1"/>
    <property type="match status" value="1"/>
</dbReference>
<evidence type="ECO:0000313" key="3">
    <source>
        <dbReference type="Proteomes" id="UP000199169"/>
    </source>
</evidence>
<organism evidence="2 3">
    <name type="scientific">Candidatus Accumulibacter aalborgensis</name>
    <dbReference type="NCBI Taxonomy" id="1860102"/>
    <lineage>
        <taxon>Bacteria</taxon>
        <taxon>Pseudomonadati</taxon>
        <taxon>Pseudomonadota</taxon>
        <taxon>Betaproteobacteria</taxon>
        <taxon>Candidatus Accumulibacter</taxon>
    </lineage>
</organism>
<keyword evidence="3" id="KW-1185">Reference proteome</keyword>
<evidence type="ECO:0000313" key="2">
    <source>
        <dbReference type="EMBL" id="SBT06458.1"/>
    </source>
</evidence>
<dbReference type="CDD" id="cd22332">
    <property type="entry name" value="HsdR_N"/>
    <property type="match status" value="1"/>
</dbReference>
<dbReference type="Pfam" id="PF04313">
    <property type="entry name" value="HSDR_N"/>
    <property type="match status" value="1"/>
</dbReference>
<dbReference type="GO" id="GO:0003677">
    <property type="term" value="F:DNA binding"/>
    <property type="evidence" value="ECO:0007669"/>
    <property type="project" value="UniProtKB-KW"/>
</dbReference>
<protein>
    <submittedName>
        <fullName evidence="2">Type I restriction-modification system restriction subunit</fullName>
    </submittedName>
</protein>
<evidence type="ECO:0000259" key="1">
    <source>
        <dbReference type="PROSITE" id="PS51192"/>
    </source>
</evidence>
<dbReference type="InterPro" id="IPR014001">
    <property type="entry name" value="Helicase_ATP-bd"/>
</dbReference>
<reference evidence="3" key="1">
    <citation type="submission" date="2016-06" db="EMBL/GenBank/DDBJ databases">
        <authorList>
            <person name="McIlroy S.J."/>
            <person name="Karst S.M."/>
            <person name="Albertsen M."/>
        </authorList>
    </citation>
    <scope>NUCLEOTIDE SEQUENCE [LARGE SCALE GENOMIC DNA]</scope>
</reference>
<dbReference type="Gene3D" id="3.90.1570.50">
    <property type="match status" value="1"/>
</dbReference>
<dbReference type="InterPro" id="IPR007409">
    <property type="entry name" value="Restrct_endonuc_type1_HsdR_N"/>
</dbReference>
<dbReference type="SMART" id="SM00487">
    <property type="entry name" value="DEXDc"/>
    <property type="match status" value="1"/>
</dbReference>
<dbReference type="EMBL" id="FLQX01000109">
    <property type="protein sequence ID" value="SBT06458.1"/>
    <property type="molecule type" value="Genomic_DNA"/>
</dbReference>
<proteinExistence type="predicted"/>
<dbReference type="SUPFAM" id="SSF52540">
    <property type="entry name" value="P-loop containing nucleoside triphosphate hydrolases"/>
    <property type="match status" value="2"/>
</dbReference>
<dbReference type="PANTHER" id="PTHR42927:SF1">
    <property type="entry name" value="HELICASE SUPERFAMILY 1 AND 2 DOMAIN-CONTAINING PROTEIN"/>
    <property type="match status" value="1"/>
</dbReference>
<dbReference type="GO" id="GO:0009035">
    <property type="term" value="F:type I site-specific deoxyribonuclease activity"/>
    <property type="evidence" value="ECO:0007669"/>
    <property type="project" value="UniProtKB-EC"/>
</dbReference>
<name>A0A1A8XR65_9PROT</name>
<dbReference type="InterPro" id="IPR055180">
    <property type="entry name" value="HsdR_RecA-like_helicase_dom_2"/>
</dbReference>
<dbReference type="PANTHER" id="PTHR42927">
    <property type="entry name" value="HELICASE SUPERFAMILY 1 AND 2 DOMAIN-CONTAINING PROTEIN"/>
    <property type="match status" value="1"/>
</dbReference>
<dbReference type="GO" id="GO:0009307">
    <property type="term" value="P:DNA restriction-modification system"/>
    <property type="evidence" value="ECO:0007669"/>
    <property type="project" value="UniProtKB-KW"/>
</dbReference>
<dbReference type="InterPro" id="IPR040980">
    <property type="entry name" value="SWI2_SNF2"/>
</dbReference>